<dbReference type="AlphaFoldDB" id="A0AAN5I5J9"/>
<comment type="caution">
    <text evidence="1">The sequence shown here is derived from an EMBL/GenBank/DDBJ whole genome shotgun (WGS) entry which is preliminary data.</text>
</comment>
<dbReference type="Proteomes" id="UP001328107">
    <property type="component" value="Unassembled WGS sequence"/>
</dbReference>
<organism evidence="1 2">
    <name type="scientific">Pristionchus mayeri</name>
    <dbReference type="NCBI Taxonomy" id="1317129"/>
    <lineage>
        <taxon>Eukaryota</taxon>
        <taxon>Metazoa</taxon>
        <taxon>Ecdysozoa</taxon>
        <taxon>Nematoda</taxon>
        <taxon>Chromadorea</taxon>
        <taxon>Rhabditida</taxon>
        <taxon>Rhabditina</taxon>
        <taxon>Diplogasteromorpha</taxon>
        <taxon>Diplogasteroidea</taxon>
        <taxon>Neodiplogasteridae</taxon>
        <taxon>Pristionchus</taxon>
    </lineage>
</organism>
<accession>A0AAN5I5J9</accession>
<evidence type="ECO:0000313" key="2">
    <source>
        <dbReference type="Proteomes" id="UP001328107"/>
    </source>
</evidence>
<sequence length="381" mass="45210">MLRIKIRFSSLTVMPFDQLFRTCVWFLRKVIFKDTLFALEFPDDEERYEASTSFLEQLPQELVRKIIAHTPESIFELRMSCKFLRNQVDGFARSTMPPVKEFKFIGGFSDAPLSKKIDISTTIRNKCLALFELRLKLHNFPRYLMEKRRHSYNIDFIEYSLELREENRDKLEELLNISGRTAEVVTLRNCELRDEFVEVQTILDSIRFVSLKFSSDFLTDDAVFHLINTIKNYGVERLILSVGKNNTSDEVAVLLQLSSLVRSLAVNQRYVDGLEMRRTYFFGLENIDWAPIFVEMFKNKLDQLYIYNYEAFYLRNSSAYALIEALPALGKSLWFESNCYCTLRKKQFVDDHIIEIRKRGLFTSLHIKHISRHRHTFELWW</sequence>
<dbReference type="EMBL" id="BTRK01000005">
    <property type="protein sequence ID" value="GMR52140.1"/>
    <property type="molecule type" value="Genomic_DNA"/>
</dbReference>
<keyword evidence="2" id="KW-1185">Reference proteome</keyword>
<evidence type="ECO:0008006" key="3">
    <source>
        <dbReference type="Google" id="ProtNLM"/>
    </source>
</evidence>
<evidence type="ECO:0000313" key="1">
    <source>
        <dbReference type="EMBL" id="GMR52140.1"/>
    </source>
</evidence>
<reference evidence="2" key="1">
    <citation type="submission" date="2022-10" db="EMBL/GenBank/DDBJ databases">
        <title>Genome assembly of Pristionchus species.</title>
        <authorList>
            <person name="Yoshida K."/>
            <person name="Sommer R.J."/>
        </authorList>
    </citation>
    <scope>NUCLEOTIDE SEQUENCE [LARGE SCALE GENOMIC DNA]</scope>
    <source>
        <strain evidence="2">RS5460</strain>
    </source>
</reference>
<gene>
    <name evidence="1" type="ORF">PMAYCL1PPCAC_22335</name>
</gene>
<name>A0AAN5I5J9_9BILA</name>
<protein>
    <recommendedName>
        <fullName evidence="3">F-box domain-containing protein</fullName>
    </recommendedName>
</protein>
<proteinExistence type="predicted"/>